<accession>A0AAJ1Z0B4</accession>
<gene>
    <name evidence="2" type="ORF">FOS08_12765</name>
</gene>
<comment type="caution">
    <text evidence="2">The sequence shown here is derived from an EMBL/GenBank/DDBJ whole genome shotgun (WGS) entry which is preliminary data.</text>
</comment>
<name>A0AAJ1Z0B4_9BACI</name>
<dbReference type="AlphaFoldDB" id="A0AAJ1Z0B4"/>
<keyword evidence="1" id="KW-1133">Transmembrane helix</keyword>
<protein>
    <submittedName>
        <fullName evidence="2">Uncharacterized protein</fullName>
    </submittedName>
</protein>
<evidence type="ECO:0000313" key="3">
    <source>
        <dbReference type="Proteomes" id="UP001248134"/>
    </source>
</evidence>
<feature type="transmembrane region" description="Helical" evidence="1">
    <location>
        <begin position="6"/>
        <end position="25"/>
    </location>
</feature>
<keyword evidence="1" id="KW-0812">Transmembrane</keyword>
<sequence length="260" mass="29996">MAGDCLKNLVIGLIALLFIVAGGFYMQKYKGTTATVGDIREVKWDIKNRKGNEKIDIIFQLFNKNNNEIRGVNDRIRAIIVDEQLKGIQRITPAFAGNGSYKLSSGKTKDKAYTIFLYEDHGKTEQFFSRKNFGEEEKEKKQKNVIEDTVLTKKIGDYQMSLLFGALHPNEAATLTFQLQIKKGESVKFNSNTGEQATLYIIDEKREHFLYAVPVNEEEQLQYRITFPEEGTYKIWGTFYINGKKYEKEFILQVQKRKNS</sequence>
<proteinExistence type="predicted"/>
<keyword evidence="1" id="KW-0472">Membrane</keyword>
<dbReference type="Proteomes" id="UP001248134">
    <property type="component" value="Unassembled WGS sequence"/>
</dbReference>
<evidence type="ECO:0000256" key="1">
    <source>
        <dbReference type="SAM" id="Phobius"/>
    </source>
</evidence>
<organism evidence="2 3">
    <name type="scientific">Bacillus pseudomycoides</name>
    <dbReference type="NCBI Taxonomy" id="64104"/>
    <lineage>
        <taxon>Bacteria</taxon>
        <taxon>Bacillati</taxon>
        <taxon>Bacillota</taxon>
        <taxon>Bacilli</taxon>
        <taxon>Bacillales</taxon>
        <taxon>Bacillaceae</taxon>
        <taxon>Bacillus</taxon>
        <taxon>Bacillus cereus group</taxon>
    </lineage>
</organism>
<evidence type="ECO:0000313" key="2">
    <source>
        <dbReference type="EMBL" id="MDR4326777.1"/>
    </source>
</evidence>
<reference evidence="2" key="1">
    <citation type="submission" date="2019-07" db="EMBL/GenBank/DDBJ databases">
        <title>Phylogenomic Reclassification of ATCC Bacillus Strains and Various Taxa within the Genus Bacillus.</title>
        <authorList>
            <person name="Riojas M.A."/>
            <person name="Frank A.M."/>
            <person name="Fenn S.L."/>
            <person name="King S.P."/>
            <person name="Brower S.M."/>
            <person name="Hazbon M.H."/>
        </authorList>
    </citation>
    <scope>NUCLEOTIDE SEQUENCE</scope>
    <source>
        <strain evidence="2">NR-12239</strain>
    </source>
</reference>
<dbReference type="EMBL" id="VLYX01000011">
    <property type="protein sequence ID" value="MDR4326777.1"/>
    <property type="molecule type" value="Genomic_DNA"/>
</dbReference>
<dbReference type="RefSeq" id="WP_003206594.1">
    <property type="nucleotide sequence ID" value="NZ_CM000744.1"/>
</dbReference>